<evidence type="ECO:0000259" key="5">
    <source>
        <dbReference type="Pfam" id="PF04198"/>
    </source>
</evidence>
<evidence type="ECO:0000256" key="4">
    <source>
        <dbReference type="ARBA" id="ARBA00023163"/>
    </source>
</evidence>
<dbReference type="Pfam" id="PF04198">
    <property type="entry name" value="Sugar-bind"/>
    <property type="match status" value="1"/>
</dbReference>
<dbReference type="AlphaFoldDB" id="A0A917T1M7"/>
<evidence type="ECO:0000256" key="2">
    <source>
        <dbReference type="ARBA" id="ARBA00023015"/>
    </source>
</evidence>
<dbReference type="SUPFAM" id="SSF100950">
    <property type="entry name" value="NagB/RpiA/CoA transferase-like"/>
    <property type="match status" value="1"/>
</dbReference>
<dbReference type="EMBL" id="BMNA01000004">
    <property type="protein sequence ID" value="GGM05079.1"/>
    <property type="molecule type" value="Genomic_DNA"/>
</dbReference>
<keyword evidence="2" id="KW-0805">Transcription regulation</keyword>
<keyword evidence="3 6" id="KW-0238">DNA-binding</keyword>
<dbReference type="InterPro" id="IPR051054">
    <property type="entry name" value="SorC_transcr_regulators"/>
</dbReference>
<name>A0A917T1M7_9ACTN</name>
<gene>
    <name evidence="6" type="ORF">GCM10011594_26640</name>
</gene>
<feature type="domain" description="Sugar-binding" evidence="5">
    <location>
        <begin position="102"/>
        <end position="355"/>
    </location>
</feature>
<keyword evidence="4" id="KW-0804">Transcription</keyword>
<dbReference type="InterPro" id="IPR036390">
    <property type="entry name" value="WH_DNA-bd_sf"/>
</dbReference>
<dbReference type="Proteomes" id="UP000655208">
    <property type="component" value="Unassembled WGS sequence"/>
</dbReference>
<dbReference type="PANTHER" id="PTHR34294:SF1">
    <property type="entry name" value="TRANSCRIPTIONAL REGULATOR LSRR"/>
    <property type="match status" value="1"/>
</dbReference>
<evidence type="ECO:0000313" key="7">
    <source>
        <dbReference type="Proteomes" id="UP000655208"/>
    </source>
</evidence>
<reference evidence="6" key="1">
    <citation type="journal article" date="2014" name="Int. J. Syst. Evol. Microbiol.">
        <title>Complete genome sequence of Corynebacterium casei LMG S-19264T (=DSM 44701T), isolated from a smear-ripened cheese.</title>
        <authorList>
            <consortium name="US DOE Joint Genome Institute (JGI-PGF)"/>
            <person name="Walter F."/>
            <person name="Albersmeier A."/>
            <person name="Kalinowski J."/>
            <person name="Ruckert C."/>
        </authorList>
    </citation>
    <scope>NUCLEOTIDE SEQUENCE</scope>
    <source>
        <strain evidence="6">CGMCC 4.7308</strain>
    </source>
</reference>
<dbReference type="Gene3D" id="3.40.50.1360">
    <property type="match status" value="1"/>
</dbReference>
<comment type="caution">
    <text evidence="6">The sequence shown here is derived from an EMBL/GenBank/DDBJ whole genome shotgun (WGS) entry which is preliminary data.</text>
</comment>
<dbReference type="InterPro" id="IPR037171">
    <property type="entry name" value="NagB/RpiA_transferase-like"/>
</dbReference>
<keyword evidence="7" id="KW-1185">Reference proteome</keyword>
<dbReference type="GO" id="GO:0003677">
    <property type="term" value="F:DNA binding"/>
    <property type="evidence" value="ECO:0007669"/>
    <property type="project" value="UniProtKB-KW"/>
</dbReference>
<evidence type="ECO:0000256" key="1">
    <source>
        <dbReference type="ARBA" id="ARBA00010466"/>
    </source>
</evidence>
<dbReference type="PANTHER" id="PTHR34294">
    <property type="entry name" value="TRANSCRIPTIONAL REGULATOR-RELATED"/>
    <property type="match status" value="1"/>
</dbReference>
<sequence length="358" mass="39118">MWPECQALRELDSRTAVRPPSRWGGVQVGDGRGGPVARVRDTEVERLVTTVAWLYHTKNMRQSAIAERLGISQSRVSRLLDQAVSMGIVRTIVVLPDSAHSVLESELESAYGLREAHVYDLGDTADDAQLVRELGQLLALHLQSSPLDAEVIGLTSWSRSLGETVRSLQPVRTSTARTVVEMLGDVGPPRLQHEAAQVTQQLAHLTGASPMFLRIPGVTPSPEVRRTLLEHNPHAREALRMLDQVELALVGIGAGRIVPPLQGGENFFTAEQFERARAAGAVAEINLRFIAEDGSPVVTELDELVVGATLEQVRRAERRLGVAGGPAKYRSIRAALLGGWVNCLVTDSRTARYLIEHR</sequence>
<dbReference type="InterPro" id="IPR036388">
    <property type="entry name" value="WH-like_DNA-bd_sf"/>
</dbReference>
<dbReference type="GO" id="GO:0030246">
    <property type="term" value="F:carbohydrate binding"/>
    <property type="evidence" value="ECO:0007669"/>
    <property type="project" value="InterPro"/>
</dbReference>
<evidence type="ECO:0000256" key="3">
    <source>
        <dbReference type="ARBA" id="ARBA00023125"/>
    </source>
</evidence>
<evidence type="ECO:0000313" key="6">
    <source>
        <dbReference type="EMBL" id="GGM05079.1"/>
    </source>
</evidence>
<comment type="similarity">
    <text evidence="1">Belongs to the SorC transcriptional regulatory family.</text>
</comment>
<accession>A0A917T1M7</accession>
<dbReference type="InterPro" id="IPR007324">
    <property type="entry name" value="Sugar-bd_dom_put"/>
</dbReference>
<dbReference type="Gene3D" id="1.10.10.10">
    <property type="entry name" value="Winged helix-like DNA-binding domain superfamily/Winged helix DNA-binding domain"/>
    <property type="match status" value="1"/>
</dbReference>
<organism evidence="6 7">
    <name type="scientific">Nakamurella endophytica</name>
    <dbReference type="NCBI Taxonomy" id="1748367"/>
    <lineage>
        <taxon>Bacteria</taxon>
        <taxon>Bacillati</taxon>
        <taxon>Actinomycetota</taxon>
        <taxon>Actinomycetes</taxon>
        <taxon>Nakamurellales</taxon>
        <taxon>Nakamurellaceae</taxon>
        <taxon>Nakamurella</taxon>
    </lineage>
</organism>
<dbReference type="SUPFAM" id="SSF46785">
    <property type="entry name" value="Winged helix' DNA-binding domain"/>
    <property type="match status" value="1"/>
</dbReference>
<proteinExistence type="inferred from homology"/>
<reference evidence="6" key="2">
    <citation type="submission" date="2020-09" db="EMBL/GenBank/DDBJ databases">
        <authorList>
            <person name="Sun Q."/>
            <person name="Zhou Y."/>
        </authorList>
    </citation>
    <scope>NUCLEOTIDE SEQUENCE</scope>
    <source>
        <strain evidence="6">CGMCC 4.7308</strain>
    </source>
</reference>
<protein>
    <submittedName>
        <fullName evidence="6">DNA-binding transcriptional regulator</fullName>
    </submittedName>
</protein>